<feature type="compositionally biased region" description="Pro residues" evidence="1">
    <location>
        <begin position="218"/>
        <end position="242"/>
    </location>
</feature>
<proteinExistence type="predicted"/>
<evidence type="ECO:0000259" key="2">
    <source>
        <dbReference type="PROSITE" id="PS50006"/>
    </source>
</evidence>
<dbReference type="PROSITE" id="PS50006">
    <property type="entry name" value="FHA_DOMAIN"/>
    <property type="match status" value="1"/>
</dbReference>
<feature type="compositionally biased region" description="Basic and acidic residues" evidence="1">
    <location>
        <begin position="257"/>
        <end position="267"/>
    </location>
</feature>
<dbReference type="CDD" id="cd00060">
    <property type="entry name" value="FHA"/>
    <property type="match status" value="1"/>
</dbReference>
<dbReference type="InterPro" id="IPR017735">
    <property type="entry name" value="T6SS_FHA"/>
</dbReference>
<dbReference type="NCBIfam" id="TIGR03354">
    <property type="entry name" value="VI_FHA"/>
    <property type="match status" value="1"/>
</dbReference>
<dbReference type="RefSeq" id="WP_212535539.1">
    <property type="nucleotide sequence ID" value="NZ_JAGTUU010000002.1"/>
</dbReference>
<protein>
    <submittedName>
        <fullName evidence="3">Type VI secretion system-associated FHA domain protein TagH</fullName>
    </submittedName>
</protein>
<dbReference type="Gene3D" id="2.60.200.20">
    <property type="match status" value="1"/>
</dbReference>
<dbReference type="InterPro" id="IPR046883">
    <property type="entry name" value="T6SS_FHA_C"/>
</dbReference>
<feature type="compositionally biased region" description="Pro residues" evidence="1">
    <location>
        <begin position="115"/>
        <end position="133"/>
    </location>
</feature>
<evidence type="ECO:0000313" key="3">
    <source>
        <dbReference type="EMBL" id="MBS0123566.1"/>
    </source>
</evidence>
<dbReference type="AlphaFoldDB" id="A0A8J7WDW9"/>
<evidence type="ECO:0000313" key="4">
    <source>
        <dbReference type="Proteomes" id="UP000681356"/>
    </source>
</evidence>
<dbReference type="Pfam" id="PF00498">
    <property type="entry name" value="FHA"/>
    <property type="match status" value="1"/>
</dbReference>
<dbReference type="InterPro" id="IPR000253">
    <property type="entry name" value="FHA_dom"/>
</dbReference>
<dbReference type="InterPro" id="IPR008984">
    <property type="entry name" value="SMAD_FHA_dom_sf"/>
</dbReference>
<dbReference type="Pfam" id="PF20232">
    <property type="entry name" value="T6SS_FHA_C"/>
    <property type="match status" value="1"/>
</dbReference>
<sequence length="525" mass="56364">MTLVLRIENFDQLDNGGPTWIRLEYHGASVGRRGGMDWVLPDPSKTISGHHFDISYQDGAYWITDVSTNGTYPHGQRHRLAGPLRLGGGERFVVGHYIILAELHVSNLAPEPEPEPIPVAPAMPYAPEPPMPMDEPEDPWDAVGGPLDPVETKQRPGGLSRPRVDDAGSAFIPVQRPGVQSAPTQGGTSGLQVPRFPQGGLPRHSGIQAPEWTWGPAPLEPSTPQPPFVPEPPPAPSEPPYVPQSIPQAPAPPNDPYARDPAPDHRSIPPQPPAEPRAVPQPSLEPYRPAPRPPEVSAPPYSPPPAPRPRPEAGQPQAPRPGVGGGDAQAALRAFCEGAGLDPSLAANANSAEVMFDLGRSLRGAVDEIMLMLRSRDDVKAFTRGGTRTMLSATANNPMKFLPDSLEALEAMFFSPRPGFMDGPEAFDDALKDVRLHQEAIFRALQPALREVFKGLSPDEIEAAAEGSGNLLGGGRKGRHWGLYVERWDAKAQVGENGILDAFLQAFARTYAQASARDGSDGKKG</sequence>
<evidence type="ECO:0000256" key="1">
    <source>
        <dbReference type="SAM" id="MobiDB-lite"/>
    </source>
</evidence>
<feature type="domain" description="FHA" evidence="2">
    <location>
        <begin position="28"/>
        <end position="78"/>
    </location>
</feature>
<gene>
    <name evidence="3" type="primary">tagH</name>
    <name evidence="3" type="ORF">KB874_05415</name>
</gene>
<organism evidence="3 4">
    <name type="scientific">Thetidibacter halocola</name>
    <dbReference type="NCBI Taxonomy" id="2827239"/>
    <lineage>
        <taxon>Bacteria</taxon>
        <taxon>Pseudomonadati</taxon>
        <taxon>Pseudomonadota</taxon>
        <taxon>Alphaproteobacteria</taxon>
        <taxon>Rhodobacterales</taxon>
        <taxon>Roseobacteraceae</taxon>
        <taxon>Thetidibacter</taxon>
    </lineage>
</organism>
<keyword evidence="4" id="KW-1185">Reference proteome</keyword>
<feature type="compositionally biased region" description="Low complexity" evidence="1">
    <location>
        <begin position="312"/>
        <end position="321"/>
    </location>
</feature>
<comment type="caution">
    <text evidence="3">The sequence shown here is derived from an EMBL/GenBank/DDBJ whole genome shotgun (WGS) entry which is preliminary data.</text>
</comment>
<dbReference type="SMART" id="SM00240">
    <property type="entry name" value="FHA"/>
    <property type="match status" value="1"/>
</dbReference>
<feature type="compositionally biased region" description="Pro residues" evidence="1">
    <location>
        <begin position="288"/>
        <end position="308"/>
    </location>
</feature>
<accession>A0A8J7WDW9</accession>
<dbReference type="EMBL" id="JAGTUU010000002">
    <property type="protein sequence ID" value="MBS0123566.1"/>
    <property type="molecule type" value="Genomic_DNA"/>
</dbReference>
<reference evidence="3" key="1">
    <citation type="submission" date="2021-04" db="EMBL/GenBank/DDBJ databases">
        <authorList>
            <person name="Yoon J."/>
        </authorList>
    </citation>
    <scope>NUCLEOTIDE SEQUENCE</scope>
    <source>
        <strain evidence="3">KMU-90</strain>
    </source>
</reference>
<feature type="region of interest" description="Disordered" evidence="1">
    <location>
        <begin position="114"/>
        <end position="327"/>
    </location>
</feature>
<name>A0A8J7WDW9_9RHOB</name>
<dbReference type="SUPFAM" id="SSF49879">
    <property type="entry name" value="SMAD/FHA domain"/>
    <property type="match status" value="1"/>
</dbReference>
<dbReference type="Proteomes" id="UP000681356">
    <property type="component" value="Unassembled WGS sequence"/>
</dbReference>